<dbReference type="InterPro" id="IPR044964">
    <property type="entry name" value="RCD1/SRO1-5"/>
</dbReference>
<evidence type="ECO:0000256" key="1">
    <source>
        <dbReference type="ARBA" id="ARBA00004123"/>
    </source>
</evidence>
<feature type="domain" description="RST" evidence="3">
    <location>
        <begin position="113"/>
        <end position="144"/>
    </location>
</feature>
<gene>
    <name evidence="4" type="ORF">HHK36_028148</name>
</gene>
<proteinExistence type="predicted"/>
<dbReference type="AlphaFoldDB" id="A0A834YFA0"/>
<keyword evidence="2" id="KW-0539">Nucleus</keyword>
<dbReference type="Pfam" id="PF12174">
    <property type="entry name" value="RST"/>
    <property type="match status" value="1"/>
</dbReference>
<evidence type="ECO:0000313" key="5">
    <source>
        <dbReference type="Proteomes" id="UP000655225"/>
    </source>
</evidence>
<organism evidence="4 5">
    <name type="scientific">Tetracentron sinense</name>
    <name type="common">Spur-leaf</name>
    <dbReference type="NCBI Taxonomy" id="13715"/>
    <lineage>
        <taxon>Eukaryota</taxon>
        <taxon>Viridiplantae</taxon>
        <taxon>Streptophyta</taxon>
        <taxon>Embryophyta</taxon>
        <taxon>Tracheophyta</taxon>
        <taxon>Spermatophyta</taxon>
        <taxon>Magnoliopsida</taxon>
        <taxon>Trochodendrales</taxon>
        <taxon>Trochodendraceae</taxon>
        <taxon>Tetracentron</taxon>
    </lineage>
</organism>
<sequence length="148" mass="16547">MNHIDIRDSSSEFETNSFDQELSGFDSESGTSECVDGPVQLKLFGGIGLIRLSTSAKSSMVDKEGFRHIMLCRVILGNMEVVHPGFQQFHPSSELFDSGGSAMYERFLPILLFQEKKITRHTLVQRVRQIAGDKLVLAIIKSLRSNGR</sequence>
<evidence type="ECO:0000259" key="3">
    <source>
        <dbReference type="Pfam" id="PF12174"/>
    </source>
</evidence>
<protein>
    <recommendedName>
        <fullName evidence="3">RST domain-containing protein</fullName>
    </recommendedName>
</protein>
<dbReference type="SUPFAM" id="SSF56399">
    <property type="entry name" value="ADP-ribosylation"/>
    <property type="match status" value="1"/>
</dbReference>
<dbReference type="Gene3D" id="3.90.228.10">
    <property type="match status" value="1"/>
</dbReference>
<evidence type="ECO:0000313" key="4">
    <source>
        <dbReference type="EMBL" id="KAF8380658.1"/>
    </source>
</evidence>
<name>A0A834YFA0_TETSI</name>
<dbReference type="PANTHER" id="PTHR32263">
    <property type="entry name" value="INACTIVE POLY [ADP-RIBOSE] POLYMERASE SRO4-RELATED"/>
    <property type="match status" value="1"/>
</dbReference>
<dbReference type="OrthoDB" id="6133115at2759"/>
<comment type="subcellular location">
    <subcellularLocation>
        <location evidence="1">Nucleus</location>
    </subcellularLocation>
</comment>
<dbReference type="Proteomes" id="UP000655225">
    <property type="component" value="Unassembled WGS sequence"/>
</dbReference>
<dbReference type="InterPro" id="IPR022003">
    <property type="entry name" value="RST"/>
</dbReference>
<accession>A0A834YFA0</accession>
<dbReference type="PANTHER" id="PTHR32263:SF12">
    <property type="entry name" value="INACTIVE POLY [ADP-RIBOSE] POLYMERASE SRO4-RELATED"/>
    <property type="match status" value="1"/>
</dbReference>
<reference evidence="4 5" key="1">
    <citation type="submission" date="2020-04" db="EMBL/GenBank/DDBJ databases">
        <title>Plant Genome Project.</title>
        <authorList>
            <person name="Zhang R.-G."/>
        </authorList>
    </citation>
    <scope>NUCLEOTIDE SEQUENCE [LARGE SCALE GENOMIC DNA]</scope>
    <source>
        <strain evidence="4">YNK0</strain>
        <tissue evidence="4">Leaf</tissue>
    </source>
</reference>
<evidence type="ECO:0000256" key="2">
    <source>
        <dbReference type="ARBA" id="ARBA00023242"/>
    </source>
</evidence>
<dbReference type="EMBL" id="JABCRI010000021">
    <property type="protein sequence ID" value="KAF8380658.1"/>
    <property type="molecule type" value="Genomic_DNA"/>
</dbReference>
<comment type="caution">
    <text evidence="4">The sequence shown here is derived from an EMBL/GenBank/DDBJ whole genome shotgun (WGS) entry which is preliminary data.</text>
</comment>
<dbReference type="GO" id="GO:0005634">
    <property type="term" value="C:nucleus"/>
    <property type="evidence" value="ECO:0007669"/>
    <property type="project" value="UniProtKB-SubCell"/>
</dbReference>
<keyword evidence="5" id="KW-1185">Reference proteome</keyword>